<name>A0A927GGY7_9BACT</name>
<proteinExistence type="predicted"/>
<dbReference type="EMBL" id="JACXAA010000021">
    <property type="protein sequence ID" value="MBD2757376.1"/>
    <property type="molecule type" value="Genomic_DNA"/>
</dbReference>
<evidence type="ECO:0000256" key="1">
    <source>
        <dbReference type="SAM" id="MobiDB-lite"/>
    </source>
</evidence>
<dbReference type="PROSITE" id="PS51257">
    <property type="entry name" value="PROKAR_LIPOPROTEIN"/>
    <property type="match status" value="1"/>
</dbReference>
<reference evidence="4" key="1">
    <citation type="submission" date="2020-09" db="EMBL/GenBank/DDBJ databases">
        <authorList>
            <person name="Kim M.K."/>
        </authorList>
    </citation>
    <scope>NUCLEOTIDE SEQUENCE</scope>
    <source>
        <strain evidence="4">BT704</strain>
    </source>
</reference>
<evidence type="ECO:0000259" key="3">
    <source>
        <dbReference type="Pfam" id="PF18050"/>
    </source>
</evidence>
<dbReference type="SUPFAM" id="SSF50891">
    <property type="entry name" value="Cyclophilin-like"/>
    <property type="match status" value="1"/>
</dbReference>
<keyword evidence="5" id="KW-1185">Reference proteome</keyword>
<dbReference type="RefSeq" id="WP_191042997.1">
    <property type="nucleotide sequence ID" value="NZ_JACXAA010000021.1"/>
</dbReference>
<evidence type="ECO:0000313" key="4">
    <source>
        <dbReference type="EMBL" id="MBD2757376.1"/>
    </source>
</evidence>
<evidence type="ECO:0000313" key="5">
    <source>
        <dbReference type="Proteomes" id="UP000653797"/>
    </source>
</evidence>
<evidence type="ECO:0000256" key="2">
    <source>
        <dbReference type="SAM" id="SignalP"/>
    </source>
</evidence>
<sequence>MKLTKIRCLPLLLFLVGGMACKTDSPMAEASPIRPDSTGTATNPVSDNSSNRLRVRVGSNTFQATLLSNPTVTAFKARLPMTVSMSELNGNEKLYDFPTNSNAGPLPTNSANPRTINTGDLMLYGSNTLVLFYKTFPTVYSYTKLGQIDNPAGLERALGSGSVTVTFELE</sequence>
<dbReference type="Gene3D" id="2.40.100.20">
    <property type="match status" value="1"/>
</dbReference>
<feature type="compositionally biased region" description="Polar residues" evidence="1">
    <location>
        <begin position="37"/>
        <end position="51"/>
    </location>
</feature>
<feature type="domain" description="Cyclophilin-like" evidence="3">
    <location>
        <begin position="56"/>
        <end position="168"/>
    </location>
</feature>
<dbReference type="InterPro" id="IPR029000">
    <property type="entry name" value="Cyclophilin-like_dom_sf"/>
</dbReference>
<feature type="region of interest" description="Disordered" evidence="1">
    <location>
        <begin position="26"/>
        <end position="51"/>
    </location>
</feature>
<dbReference type="Proteomes" id="UP000653797">
    <property type="component" value="Unassembled WGS sequence"/>
</dbReference>
<feature type="signal peptide" evidence="2">
    <location>
        <begin position="1"/>
        <end position="30"/>
    </location>
</feature>
<keyword evidence="2" id="KW-0732">Signal</keyword>
<dbReference type="AlphaFoldDB" id="A0A927GGY7"/>
<accession>A0A927GGY7</accession>
<comment type="caution">
    <text evidence="4">The sequence shown here is derived from an EMBL/GenBank/DDBJ whole genome shotgun (WGS) entry which is preliminary data.</text>
</comment>
<gene>
    <name evidence="4" type="ORF">IC230_31190</name>
</gene>
<dbReference type="InterPro" id="IPR041183">
    <property type="entry name" value="Cyclophilin-like"/>
</dbReference>
<protein>
    <recommendedName>
        <fullName evidence="3">Cyclophilin-like domain-containing protein</fullName>
    </recommendedName>
</protein>
<dbReference type="Pfam" id="PF18050">
    <property type="entry name" value="Cyclophil_like2"/>
    <property type="match status" value="1"/>
</dbReference>
<organism evidence="4 5">
    <name type="scientific">Spirosoma validum</name>
    <dbReference type="NCBI Taxonomy" id="2771355"/>
    <lineage>
        <taxon>Bacteria</taxon>
        <taxon>Pseudomonadati</taxon>
        <taxon>Bacteroidota</taxon>
        <taxon>Cytophagia</taxon>
        <taxon>Cytophagales</taxon>
        <taxon>Cytophagaceae</taxon>
        <taxon>Spirosoma</taxon>
    </lineage>
</organism>
<feature type="chain" id="PRO_5037992772" description="Cyclophilin-like domain-containing protein" evidence="2">
    <location>
        <begin position="31"/>
        <end position="170"/>
    </location>
</feature>